<reference evidence="2" key="3">
    <citation type="submission" date="2019-02" db="EMBL/GenBank/DDBJ databases">
        <authorList>
            <person name="Buron G."/>
            <person name="Chaylann A."/>
            <person name="Dolejs I."/>
            <person name="Forster J."/>
            <person name="Miks M.H."/>
        </authorList>
    </citation>
    <scope>NUCLEOTIDE SEQUENCE</scope>
    <source>
        <strain evidence="2">DSM 10551</strain>
    </source>
</reference>
<evidence type="ECO:0000313" key="1">
    <source>
        <dbReference type="EMBL" id="GAW73337.1"/>
    </source>
</evidence>
<proteinExistence type="predicted"/>
<dbReference type="Proteomes" id="UP000294668">
    <property type="component" value="Unassembled WGS sequence"/>
</dbReference>
<evidence type="ECO:0000313" key="3">
    <source>
        <dbReference type="Proteomes" id="UP000214739"/>
    </source>
</evidence>
<keyword evidence="4" id="KW-1185">Reference proteome</keyword>
<evidence type="ECO:0000313" key="2">
    <source>
        <dbReference type="EMBL" id="TDG88064.1"/>
    </source>
</evidence>
<reference evidence="2 4" key="2">
    <citation type="journal article" date="2019" name="Appl. Microbiol. Biotechnol.">
        <title>Uncovering carbohydrate metabolism through a genotype-phenotype association study of 56 lactic acid bacteria genomes.</title>
        <authorList>
            <person name="Buron-Moles G."/>
            <person name="Chailyan A."/>
            <person name="Dolejs I."/>
            <person name="Forster J."/>
            <person name="Miks M.H."/>
        </authorList>
    </citation>
    <scope>NUCLEOTIDE SEQUENCE [LARGE SCALE GENOMIC DNA]</scope>
    <source>
        <strain evidence="2 4">DSM 10551</strain>
    </source>
</reference>
<accession>A0A224V843</accession>
<organism evidence="1 3">
    <name type="scientific">Lentilactobacillus parakefiri</name>
    <dbReference type="NCBI Taxonomy" id="152332"/>
    <lineage>
        <taxon>Bacteria</taxon>
        <taxon>Bacillati</taxon>
        <taxon>Bacillota</taxon>
        <taxon>Bacilli</taxon>
        <taxon>Lactobacillales</taxon>
        <taxon>Lactobacillaceae</taxon>
        <taxon>Lentilactobacillus</taxon>
    </lineage>
</organism>
<dbReference type="SUPFAM" id="SSF55469">
    <property type="entry name" value="FMN-dependent nitroreductase-like"/>
    <property type="match status" value="1"/>
</dbReference>
<dbReference type="GO" id="GO:0016491">
    <property type="term" value="F:oxidoreductase activity"/>
    <property type="evidence" value="ECO:0007669"/>
    <property type="project" value="InterPro"/>
</dbReference>
<dbReference type="EMBL" id="PUFL01000091">
    <property type="protein sequence ID" value="TDG88064.1"/>
    <property type="molecule type" value="Genomic_DNA"/>
</dbReference>
<dbReference type="EMBL" id="BDGB01000161">
    <property type="protein sequence ID" value="GAW73337.1"/>
    <property type="molecule type" value="Genomic_DNA"/>
</dbReference>
<gene>
    <name evidence="2" type="ORF">C5L28_002477</name>
    <name evidence="1" type="ORF">LPKJCM_02481</name>
</gene>
<dbReference type="AlphaFoldDB" id="A0A224V843"/>
<dbReference type="Gene3D" id="3.40.109.10">
    <property type="entry name" value="NADH Oxidase"/>
    <property type="match status" value="1"/>
</dbReference>
<protein>
    <submittedName>
        <fullName evidence="1">Uncharacterized protein</fullName>
    </submittedName>
</protein>
<comment type="caution">
    <text evidence="1">The sequence shown here is derived from an EMBL/GenBank/DDBJ whole genome shotgun (WGS) entry which is preliminary data.</text>
</comment>
<dbReference type="Proteomes" id="UP000214739">
    <property type="component" value="Unassembled WGS sequence"/>
</dbReference>
<evidence type="ECO:0000313" key="4">
    <source>
        <dbReference type="Proteomes" id="UP000294668"/>
    </source>
</evidence>
<reference evidence="1 3" key="1">
    <citation type="journal article" date="2017" name="Biosci Microbiota Food Health">
        <title>Genomic characterization reconfirms the taxonomic status of Lactobacillus parakefiri.</title>
        <authorList>
            <person name="Tanizawa Y."/>
            <person name="Kobayashi H."/>
            <person name="Kaminuma E."/>
            <person name="Sakamoto M."/>
            <person name="Ohkuma M."/>
            <person name="Nakamura Y."/>
            <person name="Arita M."/>
            <person name="Tohno M."/>
        </authorList>
    </citation>
    <scope>NUCLEOTIDE SEQUENCE [LARGE SCALE GENOMIC DNA]</scope>
    <source>
        <strain evidence="1 3">JCM 8573</strain>
    </source>
</reference>
<sequence length="38" mass="4457">MKEQLLDLAKNRRSIYALGRNINQTEDEIADLIKKNIK</sequence>
<dbReference type="InterPro" id="IPR000415">
    <property type="entry name" value="Nitroreductase-like"/>
</dbReference>
<name>A0A224V843_9LACO</name>